<dbReference type="Pfam" id="PF02367">
    <property type="entry name" value="TsaE"/>
    <property type="match status" value="1"/>
</dbReference>
<evidence type="ECO:0000256" key="1">
    <source>
        <dbReference type="ARBA" id="ARBA00004496"/>
    </source>
</evidence>
<evidence type="ECO:0000256" key="7">
    <source>
        <dbReference type="ARBA" id="ARBA00022741"/>
    </source>
</evidence>
<dbReference type="GO" id="GO:0005737">
    <property type="term" value="C:cytoplasm"/>
    <property type="evidence" value="ECO:0007669"/>
    <property type="project" value="UniProtKB-SubCell"/>
</dbReference>
<dbReference type="GO" id="GO:0005524">
    <property type="term" value="F:ATP binding"/>
    <property type="evidence" value="ECO:0007669"/>
    <property type="project" value="UniProtKB-KW"/>
</dbReference>
<dbReference type="AlphaFoldDB" id="A0A3B0V7X5"/>
<evidence type="ECO:0000256" key="6">
    <source>
        <dbReference type="ARBA" id="ARBA00022723"/>
    </source>
</evidence>
<evidence type="ECO:0000313" key="11">
    <source>
        <dbReference type="EMBL" id="VAW28064.1"/>
    </source>
</evidence>
<evidence type="ECO:0000256" key="4">
    <source>
        <dbReference type="ARBA" id="ARBA00022490"/>
    </source>
</evidence>
<keyword evidence="5" id="KW-0819">tRNA processing</keyword>
<dbReference type="InterPro" id="IPR027417">
    <property type="entry name" value="P-loop_NTPase"/>
</dbReference>
<dbReference type="GO" id="GO:0002949">
    <property type="term" value="P:tRNA threonylcarbamoyladenosine modification"/>
    <property type="evidence" value="ECO:0007669"/>
    <property type="project" value="InterPro"/>
</dbReference>
<evidence type="ECO:0000256" key="9">
    <source>
        <dbReference type="ARBA" id="ARBA00022842"/>
    </source>
</evidence>
<proteinExistence type="inferred from homology"/>
<dbReference type="PANTHER" id="PTHR33540:SF2">
    <property type="entry name" value="TRNA THREONYLCARBAMOYLADENOSINE BIOSYNTHESIS PROTEIN TSAE"/>
    <property type="match status" value="1"/>
</dbReference>
<dbReference type="PANTHER" id="PTHR33540">
    <property type="entry name" value="TRNA THREONYLCARBAMOYLADENOSINE BIOSYNTHESIS PROTEIN TSAE"/>
    <property type="match status" value="1"/>
</dbReference>
<protein>
    <recommendedName>
        <fullName evidence="3">tRNA threonylcarbamoyladenosine biosynthesis protein TsaE</fullName>
    </recommendedName>
    <alternativeName>
        <fullName evidence="10">t(6)A37 threonylcarbamoyladenosine biosynthesis protein TsaE</fullName>
    </alternativeName>
</protein>
<evidence type="ECO:0000256" key="8">
    <source>
        <dbReference type="ARBA" id="ARBA00022840"/>
    </source>
</evidence>
<keyword evidence="6" id="KW-0479">Metal-binding</keyword>
<comment type="subcellular location">
    <subcellularLocation>
        <location evidence="1">Cytoplasm</location>
    </subcellularLocation>
</comment>
<dbReference type="SUPFAM" id="SSF52540">
    <property type="entry name" value="P-loop containing nucleoside triphosphate hydrolases"/>
    <property type="match status" value="1"/>
</dbReference>
<keyword evidence="8" id="KW-0067">ATP-binding</keyword>
<comment type="similarity">
    <text evidence="2">Belongs to the TsaE family.</text>
</comment>
<dbReference type="GO" id="GO:0046872">
    <property type="term" value="F:metal ion binding"/>
    <property type="evidence" value="ECO:0007669"/>
    <property type="project" value="UniProtKB-KW"/>
</dbReference>
<evidence type="ECO:0000256" key="10">
    <source>
        <dbReference type="ARBA" id="ARBA00032441"/>
    </source>
</evidence>
<keyword evidence="7" id="KW-0547">Nucleotide-binding</keyword>
<reference evidence="11" key="1">
    <citation type="submission" date="2018-06" db="EMBL/GenBank/DDBJ databases">
        <authorList>
            <person name="Zhirakovskaya E."/>
        </authorList>
    </citation>
    <scope>NUCLEOTIDE SEQUENCE</scope>
</reference>
<dbReference type="Gene3D" id="3.40.50.300">
    <property type="entry name" value="P-loop containing nucleotide triphosphate hydrolases"/>
    <property type="match status" value="1"/>
</dbReference>
<keyword evidence="9" id="KW-0460">Magnesium</keyword>
<organism evidence="11">
    <name type="scientific">hydrothermal vent metagenome</name>
    <dbReference type="NCBI Taxonomy" id="652676"/>
    <lineage>
        <taxon>unclassified sequences</taxon>
        <taxon>metagenomes</taxon>
        <taxon>ecological metagenomes</taxon>
    </lineage>
</organism>
<sequence length="142" mass="16442">MKKVLFSKTPEDLMLVAAKILEEMSLEHIFAFYGEMGAGKTTLIKAFCHVLGSSDVVHSPTFSLVNEYEDKMGRSLYHFDFYRIKHLEEVYDIGFEEYIDSGDYCFLEWPEQISELLPKIYVYVSIEVNGDGVRKITYSLQN</sequence>
<evidence type="ECO:0000256" key="5">
    <source>
        <dbReference type="ARBA" id="ARBA00022694"/>
    </source>
</evidence>
<dbReference type="EMBL" id="UOET01000190">
    <property type="protein sequence ID" value="VAW28064.1"/>
    <property type="molecule type" value="Genomic_DNA"/>
</dbReference>
<evidence type="ECO:0000256" key="3">
    <source>
        <dbReference type="ARBA" id="ARBA00019010"/>
    </source>
</evidence>
<name>A0A3B0V7X5_9ZZZZ</name>
<dbReference type="InterPro" id="IPR003442">
    <property type="entry name" value="T6A_TsaE"/>
</dbReference>
<evidence type="ECO:0000256" key="2">
    <source>
        <dbReference type="ARBA" id="ARBA00007599"/>
    </source>
</evidence>
<keyword evidence="4" id="KW-0963">Cytoplasm</keyword>
<dbReference type="NCBIfam" id="TIGR00150">
    <property type="entry name" value="T6A_YjeE"/>
    <property type="match status" value="1"/>
</dbReference>
<accession>A0A3B0V7X5</accession>
<gene>
    <name evidence="11" type="ORF">MNBD_BACTEROID07-495</name>
</gene>